<feature type="domain" description="Replicative helicase loading/DNA remodeling protein DnaB N-terminal winged helix" evidence="4">
    <location>
        <begin position="26"/>
        <end position="196"/>
    </location>
</feature>
<gene>
    <name evidence="5" type="ORF">G6R30_05635</name>
</gene>
<organism evidence="5 6">
    <name type="scientific">Fructobacillus parabroussonetiae</name>
    <dbReference type="NCBI Taxonomy" id="2713174"/>
    <lineage>
        <taxon>Bacteria</taxon>
        <taxon>Bacillati</taxon>
        <taxon>Bacillota</taxon>
        <taxon>Bacilli</taxon>
        <taxon>Lactobacillales</taxon>
        <taxon>Lactobacillaceae</taxon>
        <taxon>Fructobacillus</taxon>
    </lineage>
</organism>
<evidence type="ECO:0000256" key="2">
    <source>
        <dbReference type="SAM" id="MobiDB-lite"/>
    </source>
</evidence>
<comment type="similarity">
    <text evidence="1">Belongs to the DnaB/DnaD family.</text>
</comment>
<feature type="compositionally biased region" description="Polar residues" evidence="2">
    <location>
        <begin position="427"/>
        <end position="440"/>
    </location>
</feature>
<evidence type="ECO:0000259" key="4">
    <source>
        <dbReference type="Pfam" id="PF25888"/>
    </source>
</evidence>
<feature type="domain" description="DnaB/C C-terminal" evidence="3">
    <location>
        <begin position="325"/>
        <end position="398"/>
    </location>
</feature>
<evidence type="ECO:0000259" key="3">
    <source>
        <dbReference type="Pfam" id="PF07261"/>
    </source>
</evidence>
<dbReference type="InterPro" id="IPR058660">
    <property type="entry name" value="WHD_DnaB"/>
</dbReference>
<evidence type="ECO:0000313" key="6">
    <source>
        <dbReference type="Proteomes" id="UP001519503"/>
    </source>
</evidence>
<keyword evidence="6" id="KW-1185">Reference proteome</keyword>
<dbReference type="RefSeq" id="WP_213822394.1">
    <property type="nucleotide sequence ID" value="NZ_JAAMFL010000010.1"/>
</dbReference>
<dbReference type="Pfam" id="PF07261">
    <property type="entry name" value="DnaB_2"/>
    <property type="match status" value="1"/>
</dbReference>
<dbReference type="InterPro" id="IPR006343">
    <property type="entry name" value="DnaB/C_C"/>
</dbReference>
<protein>
    <submittedName>
        <fullName evidence="5">Uncharacterized protein</fullName>
    </submittedName>
</protein>
<name>A0ABS5QY92_9LACO</name>
<feature type="region of interest" description="Disordered" evidence="2">
    <location>
        <begin position="401"/>
        <end position="442"/>
    </location>
</feature>
<dbReference type="EMBL" id="JAAMFL010000010">
    <property type="protein sequence ID" value="MBS9337942.1"/>
    <property type="molecule type" value="Genomic_DNA"/>
</dbReference>
<reference evidence="5 6" key="1">
    <citation type="submission" date="2020-02" db="EMBL/GenBank/DDBJ databases">
        <title>Fructobacillus sp. isolated from paper mulberry of Taiwan.</title>
        <authorList>
            <person name="Lin S.-T."/>
        </authorList>
    </citation>
    <scope>NUCLEOTIDE SEQUENCE [LARGE SCALE GENOMIC DNA]</scope>
    <source>
        <strain evidence="5 6">S1-1</strain>
    </source>
</reference>
<feature type="region of interest" description="Disordered" evidence="2">
    <location>
        <begin position="271"/>
        <end position="301"/>
    </location>
</feature>
<accession>A0ABS5QY92</accession>
<proteinExistence type="inferred from homology"/>
<dbReference type="Pfam" id="PF25888">
    <property type="entry name" value="WHD_DnaB"/>
    <property type="match status" value="1"/>
</dbReference>
<evidence type="ECO:0000313" key="5">
    <source>
        <dbReference type="EMBL" id="MBS9337942.1"/>
    </source>
</evidence>
<feature type="compositionally biased region" description="Low complexity" evidence="2">
    <location>
        <begin position="278"/>
        <end position="294"/>
    </location>
</feature>
<dbReference type="Proteomes" id="UP001519503">
    <property type="component" value="Unassembled WGS sequence"/>
</dbReference>
<sequence length="458" mass="50686">MEKRIDENFQAAASLVIDQVEKIEPADLSRLFNLYLPFLGPKGVALYQFLVAEKAAASEQKTTFSNHYLLLDTLSMSAPDFVRARRALEGVGLLRHYQSEVDGRQAVRYLIQKPLNAADFFKEDLLSGLLFHYVGEARYQVLAKRFASPALHPLPNERDHSATFLSVFDLPDTTQKPKTAVQSKKPNPLPSGFDQVSFDFEGMVALVHGSTPEKIEKARQLILTEQVLYGLNEAQMATAVTRSINLDDHELNKGTFLAYLAQTWSAKQQKNQLVDQPAEANSSATTNASGAANAQKTSSQKTGNRALDALYQAANNLSPVDFIGQIKEQNHGYVTNSERRLLKDLLDQRILPVPAINLLTYQVLVNMDQADLKRNLVDAIANSWAKAGVQSAEDAVAAIKAHQQRGQQASSSKSANWQRRSNKQEPALTSNEAASQQSVDSDAVKKTLDLMKNYKTKD</sequence>
<comment type="caution">
    <text evidence="5">The sequence shown here is derived from an EMBL/GenBank/DDBJ whole genome shotgun (WGS) entry which is preliminary data.</text>
</comment>
<feature type="compositionally biased region" description="Polar residues" evidence="2">
    <location>
        <begin position="404"/>
        <end position="419"/>
    </location>
</feature>
<evidence type="ECO:0000256" key="1">
    <source>
        <dbReference type="ARBA" id="ARBA00093462"/>
    </source>
</evidence>